<comment type="subcellular location">
    <subcellularLocation>
        <location evidence="1">Membrane</location>
        <topology evidence="1">Multi-pass membrane protein</topology>
    </subcellularLocation>
</comment>
<dbReference type="RefSeq" id="WP_366232340.1">
    <property type="nucleotide sequence ID" value="NZ_JBFBMH010000003.1"/>
</dbReference>
<evidence type="ECO:0000256" key="3">
    <source>
        <dbReference type="ARBA" id="ARBA00022692"/>
    </source>
</evidence>
<accession>A0ABV3LDY3</accession>
<protein>
    <submittedName>
        <fullName evidence="10">Lycopene cyclase domain-containing protein</fullName>
    </submittedName>
</protein>
<feature type="transmembrane region" description="Helical" evidence="8">
    <location>
        <begin position="6"/>
        <end position="25"/>
    </location>
</feature>
<keyword evidence="6 8" id="KW-0472">Membrane</keyword>
<evidence type="ECO:0000256" key="5">
    <source>
        <dbReference type="ARBA" id="ARBA00022989"/>
    </source>
</evidence>
<keyword evidence="4" id="KW-0125">Carotenoid biosynthesis</keyword>
<reference evidence="10 11" key="1">
    <citation type="submission" date="2024-06" db="EMBL/GenBank/DDBJ databases">
        <title>The Natural Products Discovery Center: Release of the First 8490 Sequenced Strains for Exploring Actinobacteria Biosynthetic Diversity.</title>
        <authorList>
            <person name="Kalkreuter E."/>
            <person name="Kautsar S.A."/>
            <person name="Yang D."/>
            <person name="Bader C.D."/>
            <person name="Teijaro C.N."/>
            <person name="Fluegel L."/>
            <person name="Davis C.M."/>
            <person name="Simpson J.R."/>
            <person name="Lauterbach L."/>
            <person name="Steele A.D."/>
            <person name="Gui C."/>
            <person name="Meng S."/>
            <person name="Li G."/>
            <person name="Viehrig K."/>
            <person name="Ye F."/>
            <person name="Su P."/>
            <person name="Kiefer A.F."/>
            <person name="Nichols A."/>
            <person name="Cepeda A.J."/>
            <person name="Yan W."/>
            <person name="Fan B."/>
            <person name="Jiang Y."/>
            <person name="Adhikari A."/>
            <person name="Zheng C.-J."/>
            <person name="Schuster L."/>
            <person name="Cowan T.M."/>
            <person name="Smanski M.J."/>
            <person name="Chevrette M.G."/>
            <person name="De Carvalho L.P.S."/>
            <person name="Shen B."/>
        </authorList>
    </citation>
    <scope>NUCLEOTIDE SEQUENCE [LARGE SCALE GENOMIC DNA]</scope>
    <source>
        <strain evidence="10 11">NPDC077434</strain>
    </source>
</reference>
<name>A0ABV3LDY3_9MICO</name>
<feature type="transmembrane region" description="Helical" evidence="8">
    <location>
        <begin position="37"/>
        <end position="62"/>
    </location>
</feature>
<evidence type="ECO:0000313" key="10">
    <source>
        <dbReference type="EMBL" id="MEW1974038.1"/>
    </source>
</evidence>
<evidence type="ECO:0000256" key="1">
    <source>
        <dbReference type="ARBA" id="ARBA00004141"/>
    </source>
</evidence>
<evidence type="ECO:0000256" key="6">
    <source>
        <dbReference type="ARBA" id="ARBA00023136"/>
    </source>
</evidence>
<evidence type="ECO:0000256" key="2">
    <source>
        <dbReference type="ARBA" id="ARBA00004829"/>
    </source>
</evidence>
<evidence type="ECO:0000256" key="8">
    <source>
        <dbReference type="SAM" id="Phobius"/>
    </source>
</evidence>
<evidence type="ECO:0000259" key="9">
    <source>
        <dbReference type="Pfam" id="PF18916"/>
    </source>
</evidence>
<keyword evidence="3 8" id="KW-0812">Transmembrane</keyword>
<sequence length="119" mass="12724">MTYLLMSLPFIVVALLVFVLGAVHARRHGSFAGYLSAWAVATASLVVLTVIFDNVMMAAGFFDYGVAQISGVRLGLIPIEDLLYPIAGALLLSGAWQMLGGEGGTRRTRNAHREESRGA</sequence>
<dbReference type="NCBIfam" id="TIGR03462">
    <property type="entry name" value="CarR_dom_SF"/>
    <property type="match status" value="1"/>
</dbReference>
<feature type="transmembrane region" description="Helical" evidence="8">
    <location>
        <begin position="82"/>
        <end position="99"/>
    </location>
</feature>
<feature type="domain" description="Lycopene cyclase" evidence="9">
    <location>
        <begin position="12"/>
        <end position="87"/>
    </location>
</feature>
<organism evidence="10 11">
    <name type="scientific">Microbacterium profundi</name>
    <dbReference type="NCBI Taxonomy" id="450380"/>
    <lineage>
        <taxon>Bacteria</taxon>
        <taxon>Bacillati</taxon>
        <taxon>Actinomycetota</taxon>
        <taxon>Actinomycetes</taxon>
        <taxon>Micrococcales</taxon>
        <taxon>Microbacteriaceae</taxon>
        <taxon>Microbacterium</taxon>
    </lineage>
</organism>
<dbReference type="Pfam" id="PF18916">
    <property type="entry name" value="Lycopene_cyc"/>
    <property type="match status" value="1"/>
</dbReference>
<keyword evidence="5 8" id="KW-1133">Transmembrane helix</keyword>
<comment type="pathway">
    <text evidence="2">Carotenoid biosynthesis.</text>
</comment>
<dbReference type="Proteomes" id="UP001553715">
    <property type="component" value="Unassembled WGS sequence"/>
</dbReference>
<keyword evidence="11" id="KW-1185">Reference proteome</keyword>
<gene>
    <name evidence="10" type="ORF">AB0301_02990</name>
</gene>
<proteinExistence type="predicted"/>
<dbReference type="InterPro" id="IPR017825">
    <property type="entry name" value="Lycopene_cyclase_dom"/>
</dbReference>
<evidence type="ECO:0000256" key="4">
    <source>
        <dbReference type="ARBA" id="ARBA00022746"/>
    </source>
</evidence>
<dbReference type="EMBL" id="JBFBMH010000003">
    <property type="protein sequence ID" value="MEW1974038.1"/>
    <property type="molecule type" value="Genomic_DNA"/>
</dbReference>
<evidence type="ECO:0000256" key="7">
    <source>
        <dbReference type="ARBA" id="ARBA00023235"/>
    </source>
</evidence>
<comment type="caution">
    <text evidence="10">The sequence shown here is derived from an EMBL/GenBank/DDBJ whole genome shotgun (WGS) entry which is preliminary data.</text>
</comment>
<keyword evidence="7" id="KW-0413">Isomerase</keyword>
<evidence type="ECO:0000313" key="11">
    <source>
        <dbReference type="Proteomes" id="UP001553715"/>
    </source>
</evidence>